<feature type="region of interest" description="Disordered" evidence="1">
    <location>
        <begin position="21"/>
        <end position="44"/>
    </location>
</feature>
<organism evidence="2 3">
    <name type="scientific">Portunus trituberculatus</name>
    <name type="common">Swimming crab</name>
    <name type="synonym">Neptunus trituberculatus</name>
    <dbReference type="NCBI Taxonomy" id="210409"/>
    <lineage>
        <taxon>Eukaryota</taxon>
        <taxon>Metazoa</taxon>
        <taxon>Ecdysozoa</taxon>
        <taxon>Arthropoda</taxon>
        <taxon>Crustacea</taxon>
        <taxon>Multicrustacea</taxon>
        <taxon>Malacostraca</taxon>
        <taxon>Eumalacostraca</taxon>
        <taxon>Eucarida</taxon>
        <taxon>Decapoda</taxon>
        <taxon>Pleocyemata</taxon>
        <taxon>Brachyura</taxon>
        <taxon>Eubrachyura</taxon>
        <taxon>Portunoidea</taxon>
        <taxon>Portunidae</taxon>
        <taxon>Portuninae</taxon>
        <taxon>Portunus</taxon>
    </lineage>
</organism>
<reference evidence="2 3" key="1">
    <citation type="submission" date="2019-05" db="EMBL/GenBank/DDBJ databases">
        <title>Another draft genome of Portunus trituberculatus and its Hox gene families provides insights of decapod evolution.</title>
        <authorList>
            <person name="Jeong J.-H."/>
            <person name="Song I."/>
            <person name="Kim S."/>
            <person name="Choi T."/>
            <person name="Kim D."/>
            <person name="Ryu S."/>
            <person name="Kim W."/>
        </authorList>
    </citation>
    <scope>NUCLEOTIDE SEQUENCE [LARGE SCALE GENOMIC DNA]</scope>
    <source>
        <tissue evidence="2">Muscle</tissue>
    </source>
</reference>
<sequence length="107" mass="11802">MRESLRGAERVIAAGGAKMYGRDGNVGEEEEPKSDVMRPNADSRAVHQSRLRKLMTLRLARRCYLRHARGWLLAGAECGVAHQVGLPESAAAALLSFEQQCRVDVLQ</sequence>
<dbReference type="AlphaFoldDB" id="A0A5B7JQ71"/>
<keyword evidence="3" id="KW-1185">Reference proteome</keyword>
<protein>
    <submittedName>
        <fullName evidence="2">Uncharacterized protein</fullName>
    </submittedName>
</protein>
<proteinExistence type="predicted"/>
<evidence type="ECO:0000256" key="1">
    <source>
        <dbReference type="SAM" id="MobiDB-lite"/>
    </source>
</evidence>
<dbReference type="EMBL" id="VSRR010107082">
    <property type="protein sequence ID" value="MPC96725.1"/>
    <property type="molecule type" value="Genomic_DNA"/>
</dbReference>
<name>A0A5B7JQ71_PORTR</name>
<accession>A0A5B7JQ71</accession>
<dbReference type="Proteomes" id="UP000324222">
    <property type="component" value="Unassembled WGS sequence"/>
</dbReference>
<evidence type="ECO:0000313" key="2">
    <source>
        <dbReference type="EMBL" id="MPC96725.1"/>
    </source>
</evidence>
<evidence type="ECO:0000313" key="3">
    <source>
        <dbReference type="Proteomes" id="UP000324222"/>
    </source>
</evidence>
<gene>
    <name evidence="2" type="ORF">E2C01_092001</name>
</gene>
<comment type="caution">
    <text evidence="2">The sequence shown here is derived from an EMBL/GenBank/DDBJ whole genome shotgun (WGS) entry which is preliminary data.</text>
</comment>